<feature type="compositionally biased region" description="Polar residues" evidence="1">
    <location>
        <begin position="567"/>
        <end position="578"/>
    </location>
</feature>
<name>A0A6G1I4I8_9PEZI</name>
<dbReference type="Gene3D" id="3.80.10.10">
    <property type="entry name" value="Ribonuclease Inhibitor"/>
    <property type="match status" value="1"/>
</dbReference>
<gene>
    <name evidence="2" type="ORF">EJ06DRAFT_528005</name>
</gene>
<dbReference type="AlphaFoldDB" id="A0A6G1I4I8"/>
<dbReference type="SUPFAM" id="SSF52047">
    <property type="entry name" value="RNI-like"/>
    <property type="match status" value="1"/>
</dbReference>
<proteinExistence type="predicted"/>
<dbReference type="InterPro" id="IPR036047">
    <property type="entry name" value="F-box-like_dom_sf"/>
</dbReference>
<accession>A0A6G1I4I8</accession>
<keyword evidence="3" id="KW-1185">Reference proteome</keyword>
<dbReference type="Gene3D" id="1.20.1280.50">
    <property type="match status" value="1"/>
</dbReference>
<evidence type="ECO:0000256" key="1">
    <source>
        <dbReference type="SAM" id="MobiDB-lite"/>
    </source>
</evidence>
<organism evidence="2 3">
    <name type="scientific">Trichodelitschia bisporula</name>
    <dbReference type="NCBI Taxonomy" id="703511"/>
    <lineage>
        <taxon>Eukaryota</taxon>
        <taxon>Fungi</taxon>
        <taxon>Dikarya</taxon>
        <taxon>Ascomycota</taxon>
        <taxon>Pezizomycotina</taxon>
        <taxon>Dothideomycetes</taxon>
        <taxon>Dothideomycetes incertae sedis</taxon>
        <taxon>Phaeotrichales</taxon>
        <taxon>Phaeotrichaceae</taxon>
        <taxon>Trichodelitschia</taxon>
    </lineage>
</organism>
<reference evidence="2" key="1">
    <citation type="journal article" date="2020" name="Stud. Mycol.">
        <title>101 Dothideomycetes genomes: a test case for predicting lifestyles and emergence of pathogens.</title>
        <authorList>
            <person name="Haridas S."/>
            <person name="Albert R."/>
            <person name="Binder M."/>
            <person name="Bloem J."/>
            <person name="Labutti K."/>
            <person name="Salamov A."/>
            <person name="Andreopoulos B."/>
            <person name="Baker S."/>
            <person name="Barry K."/>
            <person name="Bills G."/>
            <person name="Bluhm B."/>
            <person name="Cannon C."/>
            <person name="Castanera R."/>
            <person name="Culley D."/>
            <person name="Daum C."/>
            <person name="Ezra D."/>
            <person name="Gonzalez J."/>
            <person name="Henrissat B."/>
            <person name="Kuo A."/>
            <person name="Liang C."/>
            <person name="Lipzen A."/>
            <person name="Lutzoni F."/>
            <person name="Magnuson J."/>
            <person name="Mondo S."/>
            <person name="Nolan M."/>
            <person name="Ohm R."/>
            <person name="Pangilinan J."/>
            <person name="Park H.-J."/>
            <person name="Ramirez L."/>
            <person name="Alfaro M."/>
            <person name="Sun H."/>
            <person name="Tritt A."/>
            <person name="Yoshinaga Y."/>
            <person name="Zwiers L.-H."/>
            <person name="Turgeon B."/>
            <person name="Goodwin S."/>
            <person name="Spatafora J."/>
            <person name="Crous P."/>
            <person name="Grigoriev I."/>
        </authorList>
    </citation>
    <scope>NUCLEOTIDE SEQUENCE</scope>
    <source>
        <strain evidence="2">CBS 262.69</strain>
    </source>
</reference>
<sequence length="626" mass="69267">MPMRFLSHFRSKSRMVADEKRARADPPVLPGRDFISRLPPAVLVNIFQFVCPHTVDRSYVVSEDAEIADGCMLCDLTDLANCCLVRRTWREVVQEVLYSSIRIETVHYCPREDELELQREKWARHKKAKGRPKYYDAEEDPPAARLRLLADSLRETPRLGRHVEFIKLPYMVRENSKADLARAVSACPNLKYVDLPAGFYNGDASCATLRQELFARCPAIRHMKYNPGSEHFFQYLGQRQWLMLESLELKEVKLDPTMLRSALANLHYLDELSVVDVTSFSDSIFNSVSHVPDFPPLRSLKLDRVDVTSAGLLTYVERPEVRHTLSKLSLARTGVSTEDLHRVVWTAAQLKTLAITQTVSHALPLTPIPPLTSITLTTLHFEITPTHEYAEHFGPKPSDSHYSYLATSLLANALPALRILYVRSPSFVELLTLAPPNPAFAQGSRGAPRGFDQPLEVYVKGLDETEWAFTSFAPGEEVLGGHGLPAEETGRAASLDWVRPGARESIASFVSRPGSMAFPGAGRPTSHFSLRGLGAGAEGARRSVVIGDGMGGFLAVPSEALVRSRSSDGLVSQGQTRPGSSTSMMGNGGGFSPPQRTQARASHGDMRKSGWLARHSGTGRVGDLWR</sequence>
<dbReference type="OrthoDB" id="5405297at2759"/>
<feature type="region of interest" description="Disordered" evidence="1">
    <location>
        <begin position="564"/>
        <end position="626"/>
    </location>
</feature>
<protein>
    <submittedName>
        <fullName evidence="2">Uncharacterized protein</fullName>
    </submittedName>
</protein>
<dbReference type="EMBL" id="ML996690">
    <property type="protein sequence ID" value="KAF2403036.1"/>
    <property type="molecule type" value="Genomic_DNA"/>
</dbReference>
<evidence type="ECO:0000313" key="3">
    <source>
        <dbReference type="Proteomes" id="UP000799640"/>
    </source>
</evidence>
<dbReference type="Proteomes" id="UP000799640">
    <property type="component" value="Unassembled WGS sequence"/>
</dbReference>
<dbReference type="InterPro" id="IPR032675">
    <property type="entry name" value="LRR_dom_sf"/>
</dbReference>
<evidence type="ECO:0000313" key="2">
    <source>
        <dbReference type="EMBL" id="KAF2403036.1"/>
    </source>
</evidence>
<dbReference type="SUPFAM" id="SSF81383">
    <property type="entry name" value="F-box domain"/>
    <property type="match status" value="1"/>
</dbReference>